<dbReference type="eggNOG" id="ENOG5033MWC">
    <property type="taxonomic scope" value="Bacteria"/>
</dbReference>
<dbReference type="OrthoDB" id="893294at2"/>
<keyword evidence="1" id="KW-0732">Signal</keyword>
<dbReference type="RefSeq" id="WP_009195904.1">
    <property type="nucleotide sequence ID" value="NZ_AODQ01000061.1"/>
</dbReference>
<evidence type="ECO:0000256" key="1">
    <source>
        <dbReference type="SAM" id="SignalP"/>
    </source>
</evidence>
<keyword evidence="3" id="KW-1185">Reference proteome</keyword>
<name>M7NKQ7_9BACT</name>
<organism evidence="2 3">
    <name type="scientific">Cesiribacter andamanensis AMV16</name>
    <dbReference type="NCBI Taxonomy" id="1279009"/>
    <lineage>
        <taxon>Bacteria</taxon>
        <taxon>Pseudomonadati</taxon>
        <taxon>Bacteroidota</taxon>
        <taxon>Cytophagia</taxon>
        <taxon>Cytophagales</taxon>
        <taxon>Cesiribacteraceae</taxon>
        <taxon>Cesiribacter</taxon>
    </lineage>
</organism>
<accession>M7NKQ7</accession>
<feature type="chain" id="PRO_5004082164" description="Lipocalin-like domain-containing protein" evidence="1">
    <location>
        <begin position="21"/>
        <end position="135"/>
    </location>
</feature>
<dbReference type="STRING" id="1279009.ADICEAN_02514"/>
<comment type="caution">
    <text evidence="2">The sequence shown here is derived from an EMBL/GenBank/DDBJ whole genome shotgun (WGS) entry which is preliminary data.</text>
</comment>
<reference evidence="2 3" key="1">
    <citation type="journal article" date="2013" name="Genome Announc.">
        <title>Draft Genome Sequence of Cesiribacter andamanensis Strain AMV16T, Isolated from a Soil Sample from a Mud Volcano in the Andaman Islands, India.</title>
        <authorList>
            <person name="Shivaji S."/>
            <person name="Ara S."/>
            <person name="Begum Z."/>
            <person name="Srinivas T.N."/>
            <person name="Singh A."/>
            <person name="Kumar Pinnaka A."/>
        </authorList>
    </citation>
    <scope>NUCLEOTIDE SEQUENCE [LARGE SCALE GENOMIC DNA]</scope>
    <source>
        <strain evidence="2 3">AMV16</strain>
    </source>
</reference>
<dbReference type="EMBL" id="AODQ01000061">
    <property type="protein sequence ID" value="EMR02365.1"/>
    <property type="molecule type" value="Genomic_DNA"/>
</dbReference>
<dbReference type="Proteomes" id="UP000011910">
    <property type="component" value="Unassembled WGS sequence"/>
</dbReference>
<protein>
    <recommendedName>
        <fullName evidence="4">Lipocalin-like domain-containing protein</fullName>
    </recommendedName>
</protein>
<evidence type="ECO:0000313" key="3">
    <source>
        <dbReference type="Proteomes" id="UP000011910"/>
    </source>
</evidence>
<sequence length="135" mass="15431">MKSVRHYFALLLLLPFLVLAACNNKSEENPRQLIAGESSKVWKADKETNAQGDKERLSNTEEEQRMEFYANGTFQVREAGAFQGGRWNYNATQKELELTFDDRQDVKEVFHVQELSGNKMTLHAADGSTMKLKTD</sequence>
<proteinExistence type="predicted"/>
<feature type="signal peptide" evidence="1">
    <location>
        <begin position="1"/>
        <end position="20"/>
    </location>
</feature>
<evidence type="ECO:0008006" key="4">
    <source>
        <dbReference type="Google" id="ProtNLM"/>
    </source>
</evidence>
<gene>
    <name evidence="2" type="ORF">ADICEAN_02514</name>
</gene>
<evidence type="ECO:0000313" key="2">
    <source>
        <dbReference type="EMBL" id="EMR02365.1"/>
    </source>
</evidence>
<dbReference type="AlphaFoldDB" id="M7NKQ7"/>
<dbReference type="PROSITE" id="PS51257">
    <property type="entry name" value="PROKAR_LIPOPROTEIN"/>
    <property type="match status" value="1"/>
</dbReference>